<gene>
    <name evidence="10" type="ORF">SAMN05428964_1011645</name>
</gene>
<organism evidence="10 11">
    <name type="scientific">Thalassospira xiamenensis</name>
    <dbReference type="NCBI Taxonomy" id="220697"/>
    <lineage>
        <taxon>Bacteria</taxon>
        <taxon>Pseudomonadati</taxon>
        <taxon>Pseudomonadota</taxon>
        <taxon>Alphaproteobacteria</taxon>
        <taxon>Rhodospirillales</taxon>
        <taxon>Thalassospiraceae</taxon>
        <taxon>Thalassospira</taxon>
    </lineage>
</organism>
<dbReference type="SUPFAM" id="SSF53448">
    <property type="entry name" value="Nucleotide-diphospho-sugar transferases"/>
    <property type="match status" value="1"/>
</dbReference>
<dbReference type="InterPro" id="IPR001173">
    <property type="entry name" value="Glyco_trans_2-like"/>
</dbReference>
<evidence type="ECO:0000256" key="7">
    <source>
        <dbReference type="ARBA" id="ARBA00023136"/>
    </source>
</evidence>
<name>A0A285RTG8_9PROT</name>
<reference evidence="10 11" key="1">
    <citation type="submission" date="2017-08" db="EMBL/GenBank/DDBJ databases">
        <authorList>
            <person name="de Groot N.N."/>
        </authorList>
    </citation>
    <scope>NUCLEOTIDE SEQUENCE [LARGE SCALE GENOMIC DNA]</scope>
    <source>
        <strain evidence="10 11">USBA 78</strain>
    </source>
</reference>
<proteinExistence type="predicted"/>
<dbReference type="InterPro" id="IPR029044">
    <property type="entry name" value="Nucleotide-diphossugar_trans"/>
</dbReference>
<protein>
    <submittedName>
        <fullName evidence="10">Glycosyltransferase involved in cell wall bisynthesis</fullName>
    </submittedName>
</protein>
<evidence type="ECO:0000256" key="3">
    <source>
        <dbReference type="ARBA" id="ARBA00022679"/>
    </source>
</evidence>
<dbReference type="GO" id="GO:0005886">
    <property type="term" value="C:plasma membrane"/>
    <property type="evidence" value="ECO:0007669"/>
    <property type="project" value="TreeGrafter"/>
</dbReference>
<keyword evidence="1" id="KW-1003">Cell membrane</keyword>
<accession>A0A285RTG8</accession>
<keyword evidence="2" id="KW-0328">Glycosyltransferase</keyword>
<dbReference type="EMBL" id="OBMM01000001">
    <property type="protein sequence ID" value="SOB95577.1"/>
    <property type="molecule type" value="Genomic_DNA"/>
</dbReference>
<evidence type="ECO:0000256" key="5">
    <source>
        <dbReference type="ARBA" id="ARBA00022985"/>
    </source>
</evidence>
<dbReference type="PANTHER" id="PTHR48090:SF3">
    <property type="entry name" value="UNDECAPRENYL-PHOSPHATE 4-DEOXY-4-FORMAMIDO-L-ARABINOSE TRANSFERASE"/>
    <property type="match status" value="1"/>
</dbReference>
<dbReference type="Proteomes" id="UP000219068">
    <property type="component" value="Unassembled WGS sequence"/>
</dbReference>
<dbReference type="Gene3D" id="3.90.550.10">
    <property type="entry name" value="Spore Coat Polysaccharide Biosynthesis Protein SpsA, Chain A"/>
    <property type="match status" value="1"/>
</dbReference>
<evidence type="ECO:0000256" key="1">
    <source>
        <dbReference type="ARBA" id="ARBA00022475"/>
    </source>
</evidence>
<sequence length="327" mass="37355">MQKGKNKVRVEPEISVIVPIYNEEESIQLLCEKLFPVLDNLNKSFEIVCINDGSSDNSMSLLQKQAQTRSELKIVNFRRNYGQTAAMMAGIDHASGEIIIPIDADLQNDPNDIPRLLCKIEEGFDVVSGWRKDRQDAAIRRNLVSRIANRMISKISGVHLHDYGCTLKAYKKDVVKGIRLYGEMHRFIPVYATWMGARVCEIPVTHHQRQFGKSKYGLERIAKVLLDLLVVKFLDRHFVKPIYVFGGIGLVSLCLSFFSAIWMIWLKLFENTSMIETPLPLLVTMTLLVGIMCILLGLLAEMIVRTYFESQDRRAYLVRDTVNLESE</sequence>
<keyword evidence="7 8" id="KW-0472">Membrane</keyword>
<dbReference type="GO" id="GO:0016757">
    <property type="term" value="F:glycosyltransferase activity"/>
    <property type="evidence" value="ECO:0007669"/>
    <property type="project" value="UniProtKB-KW"/>
</dbReference>
<evidence type="ECO:0000256" key="4">
    <source>
        <dbReference type="ARBA" id="ARBA00022692"/>
    </source>
</evidence>
<keyword evidence="3 10" id="KW-0808">Transferase</keyword>
<feature type="transmembrane region" description="Helical" evidence="8">
    <location>
        <begin position="285"/>
        <end position="304"/>
    </location>
</feature>
<dbReference type="PANTHER" id="PTHR48090">
    <property type="entry name" value="UNDECAPRENYL-PHOSPHATE 4-DEOXY-4-FORMAMIDO-L-ARABINOSE TRANSFERASE-RELATED"/>
    <property type="match status" value="1"/>
</dbReference>
<evidence type="ECO:0000313" key="11">
    <source>
        <dbReference type="Proteomes" id="UP000219068"/>
    </source>
</evidence>
<feature type="transmembrane region" description="Helical" evidence="8">
    <location>
        <begin position="242"/>
        <end position="265"/>
    </location>
</feature>
<dbReference type="CDD" id="cd04187">
    <property type="entry name" value="DPM1_like_bac"/>
    <property type="match status" value="1"/>
</dbReference>
<evidence type="ECO:0000256" key="6">
    <source>
        <dbReference type="ARBA" id="ARBA00022989"/>
    </source>
</evidence>
<dbReference type="GO" id="GO:0009103">
    <property type="term" value="P:lipopolysaccharide biosynthetic process"/>
    <property type="evidence" value="ECO:0007669"/>
    <property type="project" value="UniProtKB-KW"/>
</dbReference>
<keyword evidence="5" id="KW-0448">Lipopolysaccharide biosynthesis</keyword>
<evidence type="ECO:0000313" key="10">
    <source>
        <dbReference type="EMBL" id="SOB95577.1"/>
    </source>
</evidence>
<dbReference type="RefSeq" id="WP_231858339.1">
    <property type="nucleotide sequence ID" value="NZ_OBMM01000001.1"/>
</dbReference>
<evidence type="ECO:0000256" key="2">
    <source>
        <dbReference type="ARBA" id="ARBA00022676"/>
    </source>
</evidence>
<keyword evidence="4 8" id="KW-0812">Transmembrane</keyword>
<feature type="domain" description="Glycosyltransferase 2-like" evidence="9">
    <location>
        <begin position="15"/>
        <end position="176"/>
    </location>
</feature>
<dbReference type="InterPro" id="IPR050256">
    <property type="entry name" value="Glycosyltransferase_2"/>
</dbReference>
<evidence type="ECO:0000256" key="8">
    <source>
        <dbReference type="SAM" id="Phobius"/>
    </source>
</evidence>
<keyword evidence="6 8" id="KW-1133">Transmembrane helix</keyword>
<evidence type="ECO:0000259" key="9">
    <source>
        <dbReference type="Pfam" id="PF00535"/>
    </source>
</evidence>
<dbReference type="Pfam" id="PF00535">
    <property type="entry name" value="Glycos_transf_2"/>
    <property type="match status" value="1"/>
</dbReference>
<dbReference type="AlphaFoldDB" id="A0A285RTG8"/>